<feature type="domain" description="Phosphatidic acid phosphatase type 2/haloperoxidase" evidence="2">
    <location>
        <begin position="107"/>
        <end position="233"/>
    </location>
</feature>
<reference evidence="4" key="1">
    <citation type="submission" date="2016-10" db="EMBL/GenBank/DDBJ databases">
        <authorList>
            <person name="Varghese N."/>
            <person name="Submissions S."/>
        </authorList>
    </citation>
    <scope>NUCLEOTIDE SEQUENCE [LARGE SCALE GENOMIC DNA]</scope>
    <source>
        <strain evidence="4">CGMCC 1.11014</strain>
    </source>
</reference>
<dbReference type="InterPro" id="IPR000326">
    <property type="entry name" value="PAP2/HPO"/>
</dbReference>
<dbReference type="Proteomes" id="UP000199391">
    <property type="component" value="Unassembled WGS sequence"/>
</dbReference>
<evidence type="ECO:0000313" key="3">
    <source>
        <dbReference type="EMBL" id="SFU91198.1"/>
    </source>
</evidence>
<sequence length="262" mass="28967">MPHNATPALLPPRAGVPMLAALTASALLILWIGAYTDLDLRLANAMYDARAHTFPWRHAWLTEQFGHGLLKSALTALAAIAILLCAGEQLLRKRYPRPWWRLRLRLLAACAMLIPTATSLLKQASKSHCPWDLERFGGSQQYYRLLEHVPAWVEAGKCLPGGHASTALWLVGVGVFWLPHRPRTALAASGASVAFGAAVGWLQQMRGAHFLTHTLWSVWIACAIAAGLLWLQSLRSRRALQPDGQRRIYGQHDHDAAEHLLP</sequence>
<keyword evidence="4" id="KW-1185">Reference proteome</keyword>
<organism evidence="3 4">
    <name type="scientific">Pseudoduganella namucuonensis</name>
    <dbReference type="NCBI Taxonomy" id="1035707"/>
    <lineage>
        <taxon>Bacteria</taxon>
        <taxon>Pseudomonadati</taxon>
        <taxon>Pseudomonadota</taxon>
        <taxon>Betaproteobacteria</taxon>
        <taxon>Burkholderiales</taxon>
        <taxon>Oxalobacteraceae</taxon>
        <taxon>Telluria group</taxon>
        <taxon>Pseudoduganella</taxon>
    </lineage>
</organism>
<keyword evidence="1" id="KW-0812">Transmembrane</keyword>
<feature type="transmembrane region" description="Helical" evidence="1">
    <location>
        <begin position="185"/>
        <end position="204"/>
    </location>
</feature>
<keyword evidence="1" id="KW-1133">Transmembrane helix</keyword>
<evidence type="ECO:0000256" key="1">
    <source>
        <dbReference type="SAM" id="Phobius"/>
    </source>
</evidence>
<feature type="transmembrane region" description="Helical" evidence="1">
    <location>
        <begin position="210"/>
        <end position="231"/>
    </location>
</feature>
<dbReference type="InterPro" id="IPR036938">
    <property type="entry name" value="PAP2/HPO_sf"/>
</dbReference>
<accession>A0A1I7K169</accession>
<dbReference type="SUPFAM" id="SSF48317">
    <property type="entry name" value="Acid phosphatase/Vanadium-dependent haloperoxidase"/>
    <property type="match status" value="1"/>
</dbReference>
<dbReference type="OrthoDB" id="7348799at2"/>
<feature type="transmembrane region" description="Helical" evidence="1">
    <location>
        <begin position="161"/>
        <end position="178"/>
    </location>
</feature>
<protein>
    <submittedName>
        <fullName evidence="3">Membrane-associated enzyme, PAP2 (Acid phosphatase) superfamily</fullName>
    </submittedName>
</protein>
<dbReference type="STRING" id="1035707.SAMN05216552_101467"/>
<proteinExistence type="predicted"/>
<feature type="transmembrane region" description="Helical" evidence="1">
    <location>
        <begin position="102"/>
        <end position="121"/>
    </location>
</feature>
<dbReference type="EMBL" id="FPBO01000014">
    <property type="protein sequence ID" value="SFU91198.1"/>
    <property type="molecule type" value="Genomic_DNA"/>
</dbReference>
<dbReference type="Pfam" id="PF01569">
    <property type="entry name" value="PAP2"/>
    <property type="match status" value="1"/>
</dbReference>
<evidence type="ECO:0000259" key="2">
    <source>
        <dbReference type="Pfam" id="PF01569"/>
    </source>
</evidence>
<name>A0A1I7K169_9BURK</name>
<feature type="transmembrane region" description="Helical" evidence="1">
    <location>
        <begin position="16"/>
        <end position="36"/>
    </location>
</feature>
<gene>
    <name evidence="3" type="ORF">SAMN05216552_101467</name>
</gene>
<evidence type="ECO:0000313" key="4">
    <source>
        <dbReference type="Proteomes" id="UP000199391"/>
    </source>
</evidence>
<dbReference type="AlphaFoldDB" id="A0A1I7K169"/>
<feature type="transmembrane region" description="Helical" evidence="1">
    <location>
        <begin position="69"/>
        <end position="90"/>
    </location>
</feature>
<keyword evidence="1" id="KW-0472">Membrane</keyword>
<dbReference type="CDD" id="cd03396">
    <property type="entry name" value="PAP2_like_6"/>
    <property type="match status" value="1"/>
</dbReference>